<gene>
    <name evidence="1" type="ORF">U1294_06910</name>
</gene>
<evidence type="ECO:0000313" key="1">
    <source>
        <dbReference type="EMBL" id="MDZ5597954.1"/>
    </source>
</evidence>
<dbReference type="EMBL" id="JAXOGL010000009">
    <property type="protein sequence ID" value="MDZ5597954.1"/>
    <property type="molecule type" value="Genomic_DNA"/>
</dbReference>
<proteinExistence type="predicted"/>
<protein>
    <submittedName>
        <fullName evidence="1">Uncharacterized protein</fullName>
    </submittedName>
</protein>
<accession>A0AAW9JI71</accession>
<dbReference type="AlphaFoldDB" id="A0AAW9JI71"/>
<reference evidence="1" key="1">
    <citation type="submission" date="2023-12" db="EMBL/GenBank/DDBJ databases">
        <title>Molecular genomic analyses of Enterococcus cecorum from sepsis oubreaks in broilers.</title>
        <authorList>
            <person name="Rhoads D."/>
            <person name="Alrubaye A."/>
        </authorList>
    </citation>
    <scope>NUCLEOTIDE SEQUENCE</scope>
    <source>
        <strain evidence="1">1755</strain>
    </source>
</reference>
<evidence type="ECO:0000313" key="2">
    <source>
        <dbReference type="Proteomes" id="UP001290582"/>
    </source>
</evidence>
<organism evidence="1 2">
    <name type="scientific">Enterococcus cecorum</name>
    <dbReference type="NCBI Taxonomy" id="44008"/>
    <lineage>
        <taxon>Bacteria</taxon>
        <taxon>Bacillati</taxon>
        <taxon>Bacillota</taxon>
        <taxon>Bacilli</taxon>
        <taxon>Lactobacillales</taxon>
        <taxon>Enterococcaceae</taxon>
        <taxon>Enterococcus</taxon>
    </lineage>
</organism>
<comment type="caution">
    <text evidence="1">The sequence shown here is derived from an EMBL/GenBank/DDBJ whole genome shotgun (WGS) entry which is preliminary data.</text>
</comment>
<dbReference type="Proteomes" id="UP001290582">
    <property type="component" value="Unassembled WGS sequence"/>
</dbReference>
<dbReference type="RefSeq" id="WP_171311524.1">
    <property type="nucleotide sequence ID" value="NZ_CP010063.1"/>
</dbReference>
<name>A0AAW9JI71_9ENTE</name>
<sequence>MPKKKKVILFIVEGITDQIVFQEFFDQIVNKNHFVVKVVNGDIFTDKKYESLTPKAIIGLLMKMIRKQTKFTPNDIIFIAQLVDTDGIFIPESHYEVDENKDYKDRTYNYDLEHKKVYVQSSRHLLSLQDNWRKKKRLVLSLVKPITYSSVKIPYFIFYNSLNLEHVIVDEIVENKDKQIVALKFIETLSDNVQQFIQFFEDKICAETYQDSWNEELLSQNWYESKSNIKFLINQVLSLEK</sequence>